<organism evidence="1 2">
    <name type="scientific">Strongylus vulgaris</name>
    <name type="common">Blood worm</name>
    <dbReference type="NCBI Taxonomy" id="40348"/>
    <lineage>
        <taxon>Eukaryota</taxon>
        <taxon>Metazoa</taxon>
        <taxon>Ecdysozoa</taxon>
        <taxon>Nematoda</taxon>
        <taxon>Chromadorea</taxon>
        <taxon>Rhabditida</taxon>
        <taxon>Rhabditina</taxon>
        <taxon>Rhabditomorpha</taxon>
        <taxon>Strongyloidea</taxon>
        <taxon>Strongylidae</taxon>
        <taxon>Strongylus</taxon>
    </lineage>
</organism>
<dbReference type="Proteomes" id="UP000270094">
    <property type="component" value="Unassembled WGS sequence"/>
</dbReference>
<name>A0A3P7K8Y0_STRVU</name>
<evidence type="ECO:0000313" key="2">
    <source>
        <dbReference type="Proteomes" id="UP000270094"/>
    </source>
</evidence>
<sequence length="69" mass="7500">MDIKCLSSEKAEKHEGQISLLGLESEMFPSITFCNVNPYKKSKIEMVPALKALMDVYELSASGSLSSGS</sequence>
<accession>A0A3P7K8Y0</accession>
<dbReference type="AlphaFoldDB" id="A0A3P7K8Y0"/>
<dbReference type="EMBL" id="UYYB01133809">
    <property type="protein sequence ID" value="VDM84857.1"/>
    <property type="molecule type" value="Genomic_DNA"/>
</dbReference>
<gene>
    <name evidence="1" type="ORF">SVUK_LOCUS19855</name>
</gene>
<evidence type="ECO:0000313" key="1">
    <source>
        <dbReference type="EMBL" id="VDM84857.1"/>
    </source>
</evidence>
<dbReference type="OrthoDB" id="6238402at2759"/>
<reference evidence="1 2" key="1">
    <citation type="submission" date="2018-11" db="EMBL/GenBank/DDBJ databases">
        <authorList>
            <consortium name="Pathogen Informatics"/>
        </authorList>
    </citation>
    <scope>NUCLEOTIDE SEQUENCE [LARGE SCALE GENOMIC DNA]</scope>
</reference>
<protein>
    <submittedName>
        <fullName evidence="1">Uncharacterized protein</fullName>
    </submittedName>
</protein>
<proteinExistence type="predicted"/>
<keyword evidence="2" id="KW-1185">Reference proteome</keyword>